<dbReference type="GeneID" id="78478577"/>
<dbReference type="STRING" id="1702221.AALO17_19730"/>
<keyword evidence="2" id="KW-0808">Transferase</keyword>
<evidence type="ECO:0000313" key="3">
    <source>
        <dbReference type="Proteomes" id="UP000069771"/>
    </source>
</evidence>
<dbReference type="AlphaFoldDB" id="A0A140DWT0"/>
<organism evidence="2 3">
    <name type="scientific">Faecalibaculum rodentium</name>
    <dbReference type="NCBI Taxonomy" id="1702221"/>
    <lineage>
        <taxon>Bacteria</taxon>
        <taxon>Bacillati</taxon>
        <taxon>Bacillota</taxon>
        <taxon>Erysipelotrichia</taxon>
        <taxon>Erysipelotrichales</taxon>
        <taxon>Erysipelotrichaceae</taxon>
        <taxon>Faecalibaculum</taxon>
    </lineage>
</organism>
<dbReference type="Proteomes" id="UP000069771">
    <property type="component" value="Chromosome"/>
</dbReference>
<dbReference type="GO" id="GO:0005976">
    <property type="term" value="P:polysaccharide metabolic process"/>
    <property type="evidence" value="ECO:0007669"/>
    <property type="project" value="InterPro"/>
</dbReference>
<dbReference type="OrthoDB" id="2080697at2"/>
<protein>
    <submittedName>
        <fullName evidence="2">Nucleotidyltransferase</fullName>
    </submittedName>
</protein>
<name>A0A140DWT0_9FIRM</name>
<dbReference type="EMBL" id="CP011391">
    <property type="protein sequence ID" value="AMK55107.1"/>
    <property type="molecule type" value="Genomic_DNA"/>
</dbReference>
<dbReference type="InterPro" id="IPR001538">
    <property type="entry name" value="Man6P_isomerase-2_C"/>
</dbReference>
<gene>
    <name evidence="2" type="ORF">AALO17_19730</name>
</gene>
<dbReference type="KEGG" id="fro:AALO17_19730"/>
<dbReference type="Pfam" id="PF01050">
    <property type="entry name" value="MannoseP_isomer"/>
    <property type="match status" value="1"/>
</dbReference>
<reference evidence="2 3" key="1">
    <citation type="journal article" date="2016" name="Gut Pathog.">
        <title>Whole genome sequencing of "Faecalibaculum rodentium" ALO17, isolated from C57BL/6J laboratory mouse feces.</title>
        <authorList>
            <person name="Lim S."/>
            <person name="Chang D.H."/>
            <person name="Ahn S."/>
            <person name="Kim B.C."/>
        </authorList>
    </citation>
    <scope>NUCLEOTIDE SEQUENCE [LARGE SCALE GENOMIC DNA]</scope>
    <source>
        <strain evidence="2 3">Alo17</strain>
    </source>
</reference>
<dbReference type="InterPro" id="IPR014710">
    <property type="entry name" value="RmlC-like_jellyroll"/>
</dbReference>
<accession>A0A140DWT0</accession>
<dbReference type="RefSeq" id="WP_067558363.1">
    <property type="nucleotide sequence ID" value="NZ_CAOLJF010000025.1"/>
</dbReference>
<dbReference type="SUPFAM" id="SSF51182">
    <property type="entry name" value="RmlC-like cupins"/>
    <property type="match status" value="1"/>
</dbReference>
<sequence length="119" mass="13801">MKQEVIEYIEKPWGYEKLYAVNDSYAVKEIGFNKGARCSLQKHEQKLEHAYVLYGKLQVEEDDENGNLQTNIYTPGMVYEQKPGFRHRVTGLEDSAIIEVSTPQLDDVIRLQDDYGRQS</sequence>
<keyword evidence="3" id="KW-1185">Reference proteome</keyword>
<feature type="domain" description="Mannose-6-phosphate isomerase type II C-terminal" evidence="1">
    <location>
        <begin position="8"/>
        <end position="112"/>
    </location>
</feature>
<evidence type="ECO:0000259" key="1">
    <source>
        <dbReference type="Pfam" id="PF01050"/>
    </source>
</evidence>
<dbReference type="GO" id="GO:0016779">
    <property type="term" value="F:nucleotidyltransferase activity"/>
    <property type="evidence" value="ECO:0007669"/>
    <property type="project" value="InterPro"/>
</dbReference>
<proteinExistence type="predicted"/>
<dbReference type="Gene3D" id="2.60.120.10">
    <property type="entry name" value="Jelly Rolls"/>
    <property type="match status" value="1"/>
</dbReference>
<evidence type="ECO:0000313" key="2">
    <source>
        <dbReference type="EMBL" id="AMK55107.1"/>
    </source>
</evidence>
<dbReference type="InterPro" id="IPR011051">
    <property type="entry name" value="RmlC_Cupin_sf"/>
</dbReference>